<evidence type="ECO:0000313" key="2">
    <source>
        <dbReference type="EMBL" id="WWC87369.1"/>
    </source>
</evidence>
<evidence type="ECO:0000256" key="1">
    <source>
        <dbReference type="SAM" id="Coils"/>
    </source>
</evidence>
<sequence length="348" mass="39994">MAPRPIFREGQWGMTSTDILSTILVHKYEGKETESRDKTCQNLFLETEKNFQEISEGKFPSSCLKTDGTTQKSIKKQLKIIHDVKGKLNPNSTWEEYEQFQKVLDETTKNLISQVSTIIANKNPEKNNIKTKVESFDDIPNEEREFYKFQENIIDKSEEEEELLKTILKSTKEPTIWLVAGNSCLSGATDTRIRQGNHVRSKFDHRGDTFIFPSVLTQNTNNNITKDTYSNIQDYRNKVIESFNQKRGQLDNGASSYMTCDHTVSREHSGQYLEEEFGKIKSEESKLKSLMEQVRNEVDSSKTGHSIQILSGRQLVKYDPELAASYGYLDWNSLPEILSKEFDVISKA</sequence>
<protein>
    <submittedName>
        <fullName evidence="2">Uncharacterized protein</fullName>
    </submittedName>
</protein>
<gene>
    <name evidence="2" type="ORF">L201_002258</name>
</gene>
<dbReference type="EMBL" id="CP144099">
    <property type="protein sequence ID" value="WWC87369.1"/>
    <property type="molecule type" value="Genomic_DNA"/>
</dbReference>
<dbReference type="GeneID" id="91092930"/>
<dbReference type="RefSeq" id="XP_066074132.1">
    <property type="nucleotide sequence ID" value="XM_066218035.1"/>
</dbReference>
<accession>A0AAX4JRK3</accession>
<proteinExistence type="predicted"/>
<evidence type="ECO:0000313" key="3">
    <source>
        <dbReference type="Proteomes" id="UP001355207"/>
    </source>
</evidence>
<keyword evidence="1" id="KW-0175">Coiled coil</keyword>
<dbReference type="AlphaFoldDB" id="A0AAX4JRK3"/>
<name>A0AAX4JRK3_9TREE</name>
<organism evidence="2 3">
    <name type="scientific">Kwoniella dendrophila CBS 6074</name>
    <dbReference type="NCBI Taxonomy" id="1295534"/>
    <lineage>
        <taxon>Eukaryota</taxon>
        <taxon>Fungi</taxon>
        <taxon>Dikarya</taxon>
        <taxon>Basidiomycota</taxon>
        <taxon>Agaricomycotina</taxon>
        <taxon>Tremellomycetes</taxon>
        <taxon>Tremellales</taxon>
        <taxon>Cryptococcaceae</taxon>
        <taxon>Kwoniella</taxon>
    </lineage>
</organism>
<reference evidence="2 3" key="1">
    <citation type="submission" date="2024-01" db="EMBL/GenBank/DDBJ databases">
        <title>Comparative genomics of Cryptococcus and Kwoniella reveals pathogenesis evolution and contrasting modes of karyotype evolution via chromosome fusion or intercentromeric recombination.</title>
        <authorList>
            <person name="Coelho M.A."/>
            <person name="David-Palma M."/>
            <person name="Shea T."/>
            <person name="Bowers K."/>
            <person name="McGinley-Smith S."/>
            <person name="Mohammad A.W."/>
            <person name="Gnirke A."/>
            <person name="Yurkov A.M."/>
            <person name="Nowrousian M."/>
            <person name="Sun S."/>
            <person name="Cuomo C.A."/>
            <person name="Heitman J."/>
        </authorList>
    </citation>
    <scope>NUCLEOTIDE SEQUENCE [LARGE SCALE GENOMIC DNA]</scope>
    <source>
        <strain evidence="2 3">CBS 6074</strain>
    </source>
</reference>
<keyword evidence="3" id="KW-1185">Reference proteome</keyword>
<dbReference type="Proteomes" id="UP001355207">
    <property type="component" value="Chromosome 2"/>
</dbReference>
<feature type="coiled-coil region" evidence="1">
    <location>
        <begin position="273"/>
        <end position="300"/>
    </location>
</feature>